<dbReference type="EMBL" id="AP014957">
    <property type="protein sequence ID" value="BAS73201.1"/>
    <property type="molecule type" value="Genomic_DNA"/>
</dbReference>
<dbReference type="InParanoid" id="A0A0N7KDC1"/>
<reference evidence="2" key="7">
    <citation type="submission" date="2015-10" db="EMBL/GenBank/DDBJ databases">
        <authorList>
            <person name="Sakai H."/>
            <person name="Kawahara Y."/>
            <person name="Matsumoto T."/>
            <person name="Buell C.R."/>
            <person name="Itoh T."/>
        </authorList>
    </citation>
    <scope>NUCLEOTIDE SEQUENCE</scope>
</reference>
<dbReference type="EMBL" id="CM000138">
    <property type="protein sequence ID" value="EEE55002.1"/>
    <property type="molecule type" value="Genomic_DNA"/>
</dbReference>
<accession>A0A0N7KDC1</accession>
<dbReference type="Proteomes" id="UP000007752">
    <property type="component" value="Chromosome 1"/>
</dbReference>
<proteinExistence type="predicted"/>
<evidence type="ECO:0000313" key="4">
    <source>
        <dbReference type="Proteomes" id="UP000059680"/>
    </source>
</evidence>
<keyword evidence="4" id="KW-1185">Reference proteome</keyword>
<accession>Q5ZBF7</accession>
<dbReference type="EMBL" id="AP003328">
    <property type="protein sequence ID" value="BAD61533.1"/>
    <property type="molecule type" value="Genomic_DNA"/>
</dbReference>
<sequence length="152" mass="17087">MDHADMDGLATAMLPLSLWSREIAGLLFMMDRLTGTTVTSLRNQGPKFSYATHGARCLMLLPTLTASASFPLDIAINGEMANRMMHQVPKKRAPQTHNAFYLDALMLLPHAALCHRNHRSMVMFGYCYSPPQPRLQHHPRAGHDRHDDANPR</sequence>
<reference evidence="2 4" key="6">
    <citation type="journal article" date="2013" name="Rice">
        <title>Improvement of the Oryza sativa Nipponbare reference genome using next generation sequence and optical map data.</title>
        <authorList>
            <person name="Kawahara Y."/>
            <person name="de la Bastide M."/>
            <person name="Hamilton J.P."/>
            <person name="Kanamori H."/>
            <person name="McCombie W.R."/>
            <person name="Ouyang S."/>
            <person name="Schwartz D.C."/>
            <person name="Tanaka T."/>
            <person name="Wu J."/>
            <person name="Zhou S."/>
            <person name="Childs K.L."/>
            <person name="Davidson R.M."/>
            <person name="Lin H."/>
            <person name="Quesada-Ocampo L."/>
            <person name="Vaillancourt B."/>
            <person name="Sakai H."/>
            <person name="Lee S.S."/>
            <person name="Kim J."/>
            <person name="Numa H."/>
            <person name="Itoh T."/>
            <person name="Buell C.R."/>
            <person name="Matsumoto T."/>
        </authorList>
    </citation>
    <scope>NUCLEOTIDE SEQUENCE [LARGE SCALE GENOMIC DNA]</scope>
    <source>
        <strain evidence="4">cv. Nipponbare</strain>
    </source>
</reference>
<dbReference type="Proteomes" id="UP000817658">
    <property type="component" value="Chromosome 1"/>
</dbReference>
<protein>
    <submittedName>
        <fullName evidence="2">Os01g0619700 protein</fullName>
    </submittedName>
</protein>
<organism evidence="3">
    <name type="scientific">Oryza sativa subsp. japonica</name>
    <name type="common">Rice</name>
    <dbReference type="NCBI Taxonomy" id="39947"/>
    <lineage>
        <taxon>Eukaryota</taxon>
        <taxon>Viridiplantae</taxon>
        <taxon>Streptophyta</taxon>
        <taxon>Embryophyta</taxon>
        <taxon>Tracheophyta</taxon>
        <taxon>Spermatophyta</taxon>
        <taxon>Magnoliopsida</taxon>
        <taxon>Liliopsida</taxon>
        <taxon>Poales</taxon>
        <taxon>Poaceae</taxon>
        <taxon>BOP clade</taxon>
        <taxon>Oryzoideae</taxon>
        <taxon>Oryzeae</taxon>
        <taxon>Oryzinae</taxon>
        <taxon>Oryza</taxon>
        <taxon>Oryza sativa</taxon>
    </lineage>
</organism>
<evidence type="ECO:0000313" key="3">
    <source>
        <dbReference type="EMBL" id="EEE55002.1"/>
    </source>
</evidence>
<evidence type="ECO:0000313" key="1">
    <source>
        <dbReference type="EMBL" id="BAD61533.1"/>
    </source>
</evidence>
<reference evidence="2" key="5">
    <citation type="journal article" date="2013" name="Plant Cell Physiol.">
        <title>Rice Annotation Project Database (RAP-DB): an integrative and interactive database for rice genomics.</title>
        <authorList>
            <person name="Sakai H."/>
            <person name="Lee S.S."/>
            <person name="Tanaka T."/>
            <person name="Numa H."/>
            <person name="Kim J."/>
            <person name="Kawahara Y."/>
            <person name="Wakimoto H."/>
            <person name="Yang C.C."/>
            <person name="Iwamoto M."/>
            <person name="Abe T."/>
            <person name="Yamada Y."/>
            <person name="Muto A."/>
            <person name="Inokuchi H."/>
            <person name="Ikemura T."/>
            <person name="Matsumoto T."/>
            <person name="Sasaki T."/>
            <person name="Itoh T."/>
        </authorList>
    </citation>
    <scope>NUCLEOTIDE SEQUENCE</scope>
</reference>
<dbReference type="AlphaFoldDB" id="A0A0N7KDC1"/>
<accession>Q5ZE31</accession>
<evidence type="ECO:0000313" key="2">
    <source>
        <dbReference type="EMBL" id="BAS73201.1"/>
    </source>
</evidence>
<reference evidence="3" key="4">
    <citation type="submission" date="2008-12" db="EMBL/GenBank/DDBJ databases">
        <title>Improved gene annotation of the rice (Oryza sativa) genomes.</title>
        <authorList>
            <person name="Wang J."/>
            <person name="Li R."/>
            <person name="Fan W."/>
            <person name="Huang Q."/>
            <person name="Zhang J."/>
            <person name="Zhou Y."/>
            <person name="Hu Y."/>
            <person name="Zi S."/>
            <person name="Li J."/>
            <person name="Ni P."/>
            <person name="Zheng H."/>
            <person name="Zhang Y."/>
            <person name="Zhao M."/>
            <person name="Hao Q."/>
            <person name="McDermott J."/>
            <person name="Samudrala R."/>
            <person name="Kristiansen K."/>
            <person name="Wong G.K.-S."/>
        </authorList>
    </citation>
    <scope>NUCLEOTIDE SEQUENCE</scope>
</reference>
<reference evidence="1" key="1">
    <citation type="journal article" date="2002" name="Nature">
        <title>The genome sequence and structure of rice chromosome 1.</title>
        <authorList>
            <person name="Sasaki T."/>
            <person name="Matsumoto T."/>
            <person name="Yamamoto K."/>
            <person name="Sakata K."/>
            <person name="Baba T."/>
            <person name="Katayose Y."/>
            <person name="Wu J."/>
            <person name="Niimura Y."/>
            <person name="Cheng Z."/>
            <person name="Nagamura Y."/>
            <person name="Antonio B.A."/>
            <person name="Kanamori H."/>
            <person name="Hosokawa S."/>
            <person name="Masukawa M."/>
            <person name="Arikawa K."/>
            <person name="Chiden Y."/>
            <person name="Hayashi M."/>
            <person name="Okamoto M."/>
            <person name="Ando T."/>
            <person name="Aoki H."/>
            <person name="Arita K."/>
            <person name="Hamada M."/>
            <person name="Harada C."/>
            <person name="Hijishita S."/>
            <person name="Honda M."/>
            <person name="Ichikawa Y."/>
            <person name="Idonuma A."/>
            <person name="Iijima M."/>
            <person name="Ikeda M."/>
            <person name="Ikeno M."/>
            <person name="Itoh S."/>
            <person name="Itoh T."/>
            <person name="Itoh Y."/>
            <person name="Itoh Y."/>
            <person name="Iwabuchi A."/>
            <person name="Kamiya K."/>
            <person name="Karasawa W."/>
            <person name="Katagiri S."/>
            <person name="Kikuta A."/>
            <person name="Kobayashi N."/>
            <person name="Kono I."/>
            <person name="Machita K."/>
            <person name="Maehara T."/>
            <person name="Mizuno H."/>
            <person name="Mizubayashi T."/>
            <person name="Mukai Y."/>
            <person name="Nagasaki H."/>
            <person name="Nakashima M."/>
            <person name="Nakama Y."/>
            <person name="Nakamichi Y."/>
            <person name="Nakamura M."/>
            <person name="Namiki N."/>
            <person name="Negishi M."/>
            <person name="Ohta I."/>
            <person name="Ono N."/>
            <person name="Saji S."/>
            <person name="Sakai K."/>
            <person name="Shibata M."/>
            <person name="Shimokawa T."/>
            <person name="Shomura A."/>
            <person name="Song J."/>
            <person name="Takazaki Y."/>
            <person name="Terasawa K."/>
            <person name="Tsuji K."/>
            <person name="Waki K."/>
            <person name="Yamagata H."/>
            <person name="Yamane H."/>
            <person name="Yoshiki S."/>
            <person name="Yoshihara R."/>
            <person name="Yukawa K."/>
            <person name="Zhong H."/>
            <person name="Iwama H."/>
            <person name="Endo T."/>
            <person name="Ito H."/>
            <person name="Hahn J.H."/>
            <person name="Kim H.I."/>
            <person name="Eun M.Y."/>
            <person name="Yano M."/>
            <person name="Jiang J."/>
            <person name="Gojobori T."/>
        </authorList>
    </citation>
    <scope>NUCLEOTIDE SEQUENCE</scope>
</reference>
<dbReference type="PaxDb" id="39947-Q5ZBF7"/>
<name>A0A0N7KDC1_ORYSJ</name>
<gene>
    <name evidence="2" type="ordered locus">Os01g0619700</name>
    <name evidence="1" type="ORF">B1040D09.34</name>
    <name evidence="3" type="ORF">OsJ_02636</name>
    <name evidence="2" type="ORF">OSNPB_010619700</name>
</gene>
<reference evidence="4" key="2">
    <citation type="journal article" date="2005" name="Nature">
        <title>The map-based sequence of the rice genome.</title>
        <authorList>
            <consortium name="International rice genome sequencing project (IRGSP)"/>
            <person name="Matsumoto T."/>
            <person name="Wu J."/>
            <person name="Kanamori H."/>
            <person name="Katayose Y."/>
            <person name="Fujisawa M."/>
            <person name="Namiki N."/>
            <person name="Mizuno H."/>
            <person name="Yamamoto K."/>
            <person name="Antonio B.A."/>
            <person name="Baba T."/>
            <person name="Sakata K."/>
            <person name="Nagamura Y."/>
            <person name="Aoki H."/>
            <person name="Arikawa K."/>
            <person name="Arita K."/>
            <person name="Bito T."/>
            <person name="Chiden Y."/>
            <person name="Fujitsuka N."/>
            <person name="Fukunaka R."/>
            <person name="Hamada M."/>
            <person name="Harada C."/>
            <person name="Hayashi A."/>
            <person name="Hijishita S."/>
            <person name="Honda M."/>
            <person name="Hosokawa S."/>
            <person name="Ichikawa Y."/>
            <person name="Idonuma A."/>
            <person name="Iijima M."/>
            <person name="Ikeda M."/>
            <person name="Ikeno M."/>
            <person name="Ito K."/>
            <person name="Ito S."/>
            <person name="Ito T."/>
            <person name="Ito Y."/>
            <person name="Ito Y."/>
            <person name="Iwabuchi A."/>
            <person name="Kamiya K."/>
            <person name="Karasawa W."/>
            <person name="Kurita K."/>
            <person name="Katagiri S."/>
            <person name="Kikuta A."/>
            <person name="Kobayashi H."/>
            <person name="Kobayashi N."/>
            <person name="Machita K."/>
            <person name="Maehara T."/>
            <person name="Masukawa M."/>
            <person name="Mizubayashi T."/>
            <person name="Mukai Y."/>
            <person name="Nagasaki H."/>
            <person name="Nagata Y."/>
            <person name="Naito S."/>
            <person name="Nakashima M."/>
            <person name="Nakama Y."/>
            <person name="Nakamichi Y."/>
            <person name="Nakamura M."/>
            <person name="Meguro A."/>
            <person name="Negishi M."/>
            <person name="Ohta I."/>
            <person name="Ohta T."/>
            <person name="Okamoto M."/>
            <person name="Ono N."/>
            <person name="Saji S."/>
            <person name="Sakaguchi M."/>
            <person name="Sakai K."/>
            <person name="Shibata M."/>
            <person name="Shimokawa T."/>
            <person name="Song J."/>
            <person name="Takazaki Y."/>
            <person name="Terasawa K."/>
            <person name="Tsugane M."/>
            <person name="Tsuji K."/>
            <person name="Ueda S."/>
            <person name="Waki K."/>
            <person name="Yamagata H."/>
            <person name="Yamamoto M."/>
            <person name="Yamamoto S."/>
            <person name="Yamane H."/>
            <person name="Yoshiki S."/>
            <person name="Yoshihara R."/>
            <person name="Yukawa K."/>
            <person name="Zhong H."/>
            <person name="Yano M."/>
            <person name="Yuan Q."/>
            <person name="Ouyang S."/>
            <person name="Liu J."/>
            <person name="Jones K.M."/>
            <person name="Gansberger K."/>
            <person name="Moffat K."/>
            <person name="Hill J."/>
            <person name="Bera J."/>
            <person name="Fadrosh D."/>
            <person name="Jin S."/>
            <person name="Johri S."/>
            <person name="Kim M."/>
            <person name="Overton L."/>
            <person name="Reardon M."/>
            <person name="Tsitrin T."/>
            <person name="Vuong H."/>
            <person name="Weaver B."/>
            <person name="Ciecko A."/>
            <person name="Tallon L."/>
            <person name="Jackson J."/>
            <person name="Pai G."/>
            <person name="Aken S.V."/>
            <person name="Utterback T."/>
            <person name="Reidmuller S."/>
            <person name="Feldblyum T."/>
            <person name="Hsiao J."/>
            <person name="Zismann V."/>
            <person name="Iobst S."/>
            <person name="de Vazeille A.R."/>
            <person name="Buell C.R."/>
            <person name="Ying K."/>
            <person name="Li Y."/>
            <person name="Lu T."/>
            <person name="Huang Y."/>
            <person name="Zhao Q."/>
            <person name="Feng Q."/>
            <person name="Zhang L."/>
            <person name="Zhu J."/>
            <person name="Weng Q."/>
            <person name="Mu J."/>
            <person name="Lu Y."/>
            <person name="Fan D."/>
            <person name="Liu Y."/>
            <person name="Guan J."/>
            <person name="Zhang Y."/>
            <person name="Yu S."/>
            <person name="Liu X."/>
            <person name="Zhang Y."/>
            <person name="Hong G."/>
            <person name="Han B."/>
            <person name="Choisne N."/>
            <person name="Demange N."/>
            <person name="Orjeda G."/>
            <person name="Samain S."/>
            <person name="Cattolico L."/>
            <person name="Pelletier E."/>
            <person name="Couloux A."/>
            <person name="Segurens B."/>
            <person name="Wincker P."/>
            <person name="D'Hont A."/>
            <person name="Scarpelli C."/>
            <person name="Weissenbach J."/>
            <person name="Salanoubat M."/>
            <person name="Quetier F."/>
            <person name="Yu Y."/>
            <person name="Kim H.R."/>
            <person name="Rambo T."/>
            <person name="Currie J."/>
            <person name="Collura K."/>
            <person name="Luo M."/>
            <person name="Yang T."/>
            <person name="Ammiraju J.S.S."/>
            <person name="Engler F."/>
            <person name="Soderlund C."/>
            <person name="Wing R.A."/>
            <person name="Palmer L.E."/>
            <person name="de la Bastide M."/>
            <person name="Spiegel L."/>
            <person name="Nascimento L."/>
            <person name="Zutavern T."/>
            <person name="O'Shaughnessy A."/>
            <person name="Dike S."/>
            <person name="Dedhia N."/>
            <person name="Preston R."/>
            <person name="Balija V."/>
            <person name="McCombie W.R."/>
            <person name="Chow T."/>
            <person name="Chen H."/>
            <person name="Chung M."/>
            <person name="Chen C."/>
            <person name="Shaw J."/>
            <person name="Wu H."/>
            <person name="Hsiao K."/>
            <person name="Chao Y."/>
            <person name="Chu M."/>
            <person name="Cheng C."/>
            <person name="Hour A."/>
            <person name="Lee P."/>
            <person name="Lin S."/>
            <person name="Lin Y."/>
            <person name="Liou J."/>
            <person name="Liu S."/>
            <person name="Hsing Y."/>
            <person name="Raghuvanshi S."/>
            <person name="Mohanty A."/>
            <person name="Bharti A.K."/>
            <person name="Gaur A."/>
            <person name="Gupta V."/>
            <person name="Kumar D."/>
            <person name="Ravi V."/>
            <person name="Vij S."/>
            <person name="Kapur A."/>
            <person name="Khurana P."/>
            <person name="Khurana P."/>
            <person name="Khurana J.P."/>
            <person name="Tyagi A.K."/>
            <person name="Gaikwad K."/>
            <person name="Singh A."/>
            <person name="Dalal V."/>
            <person name="Srivastava S."/>
            <person name="Dixit A."/>
            <person name="Pal A.K."/>
            <person name="Ghazi I.A."/>
            <person name="Yadav M."/>
            <person name="Pandit A."/>
            <person name="Bhargava A."/>
            <person name="Sureshbabu K."/>
            <person name="Batra K."/>
            <person name="Sharma T.R."/>
            <person name="Mohapatra T."/>
            <person name="Singh N.K."/>
            <person name="Messing J."/>
            <person name="Nelson A.B."/>
            <person name="Fuks G."/>
            <person name="Kavchok S."/>
            <person name="Keizer G."/>
            <person name="Linton E."/>
            <person name="Llaca V."/>
            <person name="Song R."/>
            <person name="Tanyolac B."/>
            <person name="Young S."/>
            <person name="Ho-Il K."/>
            <person name="Hahn J.H."/>
            <person name="Sangsakoo G."/>
            <person name="Vanavichit A."/>
            <person name="de Mattos Luiz.A.T."/>
            <person name="Zimmer P.D."/>
            <person name="Malone G."/>
            <person name="Dellagostin O."/>
            <person name="de Oliveira A.C."/>
            <person name="Bevan M."/>
            <person name="Bancroft I."/>
            <person name="Minx P."/>
            <person name="Cordum H."/>
            <person name="Wilson R."/>
            <person name="Cheng Z."/>
            <person name="Jin W."/>
            <person name="Jiang J."/>
            <person name="Leong S.A."/>
            <person name="Iwama H."/>
            <person name="Gojobori T."/>
            <person name="Itoh T."/>
            <person name="Niimura Y."/>
            <person name="Fujii Y."/>
            <person name="Habara T."/>
            <person name="Sakai H."/>
            <person name="Sato Y."/>
            <person name="Wilson G."/>
            <person name="Kumar K."/>
            <person name="McCouch S."/>
            <person name="Juretic N."/>
            <person name="Hoen D."/>
            <person name="Wright S."/>
            <person name="Bruskiewich R."/>
            <person name="Bureau T."/>
            <person name="Miyao A."/>
            <person name="Hirochika H."/>
            <person name="Nishikawa T."/>
            <person name="Kadowaki K."/>
            <person name="Sugiura M."/>
            <person name="Burr B."/>
            <person name="Sasaki T."/>
        </authorList>
    </citation>
    <scope>NUCLEOTIDE SEQUENCE [LARGE SCALE GENOMIC DNA]</scope>
    <source>
        <strain evidence="4">cv. Nipponbare</strain>
    </source>
</reference>
<dbReference type="Proteomes" id="UP000059680">
    <property type="component" value="Chromosome 1"/>
</dbReference>
<reference evidence="3" key="3">
    <citation type="journal article" date="2005" name="PLoS Biol.">
        <title>The genomes of Oryza sativa: a history of duplications.</title>
        <authorList>
            <person name="Yu J."/>
            <person name="Wang J."/>
            <person name="Lin W."/>
            <person name="Li S."/>
            <person name="Li H."/>
            <person name="Zhou J."/>
            <person name="Ni P."/>
            <person name="Dong W."/>
            <person name="Hu S."/>
            <person name="Zeng C."/>
            <person name="Zhang J."/>
            <person name="Zhang Y."/>
            <person name="Li R."/>
            <person name="Xu Z."/>
            <person name="Li S."/>
            <person name="Li X."/>
            <person name="Zheng H."/>
            <person name="Cong L."/>
            <person name="Lin L."/>
            <person name="Yin J."/>
            <person name="Geng J."/>
            <person name="Li G."/>
            <person name="Shi J."/>
            <person name="Liu J."/>
            <person name="Lv H."/>
            <person name="Li J."/>
            <person name="Wang J."/>
            <person name="Deng Y."/>
            <person name="Ran L."/>
            <person name="Shi X."/>
            <person name="Wang X."/>
            <person name="Wu Q."/>
            <person name="Li C."/>
            <person name="Ren X."/>
            <person name="Wang J."/>
            <person name="Wang X."/>
            <person name="Li D."/>
            <person name="Liu D."/>
            <person name="Zhang X."/>
            <person name="Ji Z."/>
            <person name="Zhao W."/>
            <person name="Sun Y."/>
            <person name="Zhang Z."/>
            <person name="Bao J."/>
            <person name="Han Y."/>
            <person name="Dong L."/>
            <person name="Ji J."/>
            <person name="Chen P."/>
            <person name="Wu S."/>
            <person name="Liu J."/>
            <person name="Xiao Y."/>
            <person name="Bu D."/>
            <person name="Tan J."/>
            <person name="Yang L."/>
            <person name="Ye C."/>
            <person name="Zhang J."/>
            <person name="Xu J."/>
            <person name="Zhou Y."/>
            <person name="Yu Y."/>
            <person name="Zhang B."/>
            <person name="Zhuang S."/>
            <person name="Wei H."/>
            <person name="Liu B."/>
            <person name="Lei M."/>
            <person name="Yu H."/>
            <person name="Li Y."/>
            <person name="Xu H."/>
            <person name="Wei S."/>
            <person name="He X."/>
            <person name="Fang L."/>
            <person name="Zhang Z."/>
            <person name="Zhang Y."/>
            <person name="Huang X."/>
            <person name="Su Z."/>
            <person name="Tong W."/>
            <person name="Li J."/>
            <person name="Tong Z."/>
            <person name="Li S."/>
            <person name="Ye J."/>
            <person name="Wang L."/>
            <person name="Fang L."/>
            <person name="Lei T."/>
            <person name="Chen C."/>
            <person name="Chen H."/>
            <person name="Xu Z."/>
            <person name="Li H."/>
            <person name="Huang H."/>
            <person name="Zhang F."/>
            <person name="Xu H."/>
            <person name="Li N."/>
            <person name="Zhao C."/>
            <person name="Li S."/>
            <person name="Dong L."/>
            <person name="Huang Y."/>
            <person name="Li L."/>
            <person name="Xi Y."/>
            <person name="Qi Q."/>
            <person name="Li W."/>
            <person name="Zhang B."/>
            <person name="Hu W."/>
            <person name="Zhang Y."/>
            <person name="Tian X."/>
            <person name="Jiao Y."/>
            <person name="Liang X."/>
            <person name="Jin J."/>
            <person name="Gao L."/>
            <person name="Zheng W."/>
            <person name="Hao B."/>
            <person name="Liu S."/>
            <person name="Wang W."/>
            <person name="Yuan L."/>
            <person name="Cao M."/>
            <person name="McDermott J."/>
            <person name="Samudrala R."/>
            <person name="Wang J."/>
            <person name="Wong G.K."/>
            <person name="Yang H."/>
        </authorList>
    </citation>
    <scope>NUCLEOTIDE SEQUENCE [LARGE SCALE GENOMIC DNA]</scope>
</reference>